<keyword evidence="3" id="KW-0770">Synapse</keyword>
<dbReference type="Proteomes" id="UP000095192">
    <property type="component" value="Unassembled WGS sequence"/>
</dbReference>
<keyword evidence="8" id="KW-1133">Transmembrane helix</keyword>
<dbReference type="FunCoup" id="A0A1D3CU69">
    <property type="interactions" value="3"/>
</dbReference>
<feature type="compositionally biased region" description="Low complexity" evidence="7">
    <location>
        <begin position="99"/>
        <end position="110"/>
    </location>
</feature>
<feature type="region of interest" description="Disordered" evidence="7">
    <location>
        <begin position="287"/>
        <end position="382"/>
    </location>
</feature>
<protein>
    <submittedName>
        <fullName evidence="10">Tld domain-containing protein</fullName>
    </submittedName>
</protein>
<dbReference type="InterPro" id="IPR006571">
    <property type="entry name" value="TLDc_dom"/>
</dbReference>
<evidence type="ECO:0000259" key="9">
    <source>
        <dbReference type="PROSITE" id="PS51886"/>
    </source>
</evidence>
<evidence type="ECO:0000256" key="4">
    <source>
        <dbReference type="ARBA" id="ARBA00023136"/>
    </source>
</evidence>
<dbReference type="VEuPathDB" id="ToxoDB:cyc_04882"/>
<reference evidence="10 11" key="1">
    <citation type="journal article" date="2016" name="BMC Genomics">
        <title>Comparative genomics reveals Cyclospora cayetanensis possesses coccidia-like metabolism and invasion components but unique surface antigens.</title>
        <authorList>
            <person name="Liu S."/>
            <person name="Wang L."/>
            <person name="Zheng H."/>
            <person name="Xu Z."/>
            <person name="Roellig D.M."/>
            <person name="Li N."/>
            <person name="Frace M.A."/>
            <person name="Tang K."/>
            <person name="Arrowood M.J."/>
            <person name="Moss D.M."/>
            <person name="Zhang L."/>
            <person name="Feng Y."/>
            <person name="Xiao L."/>
        </authorList>
    </citation>
    <scope>NUCLEOTIDE SEQUENCE [LARGE SCALE GENOMIC DNA]</scope>
    <source>
        <strain evidence="10 11">CHN_HEN01</strain>
    </source>
</reference>
<name>A0A1D3CU69_9EIME</name>
<dbReference type="GO" id="GO:0012505">
    <property type="term" value="C:endomembrane system"/>
    <property type="evidence" value="ECO:0007669"/>
    <property type="project" value="UniProtKB-SubCell"/>
</dbReference>
<dbReference type="InParanoid" id="A0A1D3CU69"/>
<evidence type="ECO:0000313" key="11">
    <source>
        <dbReference type="Proteomes" id="UP000095192"/>
    </source>
</evidence>
<feature type="region of interest" description="Disordered" evidence="7">
    <location>
        <begin position="758"/>
        <end position="779"/>
    </location>
</feature>
<dbReference type="InterPro" id="IPR000195">
    <property type="entry name" value="Rab-GAP-TBC_dom"/>
</dbReference>
<sequence length="1502" mass="165497">MQPYVSVDTFSKWRQLDQEEQQVWAPRGERILREHLLPFVPPEVSPAIAAMEADTAEGGGSGGLSRSSACRSSAVPASAATPMSANRLAAFFGSSSAPASNNGGSSAHSHQQPWSGTRVKEQLRDEIWSGIPDAFKCCVLLHANDALQQLEQQPTLYRQVQVESFGGPPFPGSLPGRCPTFSGGLLGLEEDVCGVQTTLEHLELDGDAPLATWRSASSETEQEIRRSERSSWTLRMRRPHQYLPGMSPSNRRVAALPHASRSPGKNPLGQELRPEFNFWPDTHEKKDALQAAAARSDAAAAGLSPPLRLPRQAHQTDRQEASRQLKLQKQKRRGRRRDILLCKAHQLQQRQQPAQRMPSQHQRRAGSEGGGGSTESKGDSPAREANVGELLTYIGPTSTKASQSRTQSGAELAPADPTGSTSAKWQQLPQEPFPSGKTCRSSSDTYGVSPRTNGSSLAGAAGIVQQSFPAVRERSPAAGVSGGEGELLPLPPPSPVTLWAPLESACSSGGSPLVYADATTMAGGGGAAAAACKEDVISWDLFGRRRSGELEDFSSYMKHMHLDAQRQAAQMRESTQRSRDRIAFEAAAAAVMAVAREVDNERDRWAFRRYYTATSFDLVEKGLWGQRKPGRRGGSESQLIRWDPLKGRLSNTQSVSRQSAPTRSFVSFLNNSVRRRRRHRQQAPLAFSQPQLLYDRKGDTPIITQQRSPLEGIPGSPCCCSSSGKADEVSAESELSPMSVSAPPLASASAEASPYASRGGLWSRLSGARSRRRTHEVASEGRERLSVVSWLQRAAAQSSEGSAALGGKKGRDEEEDPQMCIQLPLDHLPNPPIEPFRKKGLLTRILPSVRLCRSRKGKEAQELKRLDFLSNAMRGGGDPFDTDKLVAAAANAAVRDIRRRSSSSTHSDDLIQSARGAATVAAAAAAADFPPLRSSSLLRSFRMGDEEDARIAESLPTLPEQPYKPQSPQQGEAKQLPEEHSRQPFLQIEPLPEPVRMCLMRTPPKQEDTETPRGHDGEARLSLKNAVYFLEDVTDFSRLLNGSGQAAARRLLWALFGFFRGGLEFCPIIPHLACILLLYMSETAAFTVLYCFVKKAQDTAKQLPHQRILHRLDHIVIRRMDFIWLVTSVVEAIRFKFPRLFLHMRHLRVDIPAWAARGLQDGFSRLLPFDFVLRIMSTLLFEGSLALCKFSLALVQLLEPELMACDTTEAAECVLYRCSSDPRLNLNELSWTAQHLKTSILRAVGEGTLGLQSPYLMCTKIHEFLTIRPEGNSRILTSMDMWESLWRWLPDIHRCSSPSLLFTSSHDGFTLSALMANVRTSKVSMVFLALTDGAEIIGFFSPHPLHLLDTATSMSQQGGNFTEVERKGTTRARRDSNATETASPRQAAFVVNADLTLRLFLLLYEAHTLLLVFVCIGFIYSDAFVFNLRPTPRVFWWTGKNSSFFRLRPEGFYLGTDEVALWVDQDLSRCRSSPSVTFGSPSLIRGDFGECHLVDVEVWGVK</sequence>
<keyword evidence="11" id="KW-1185">Reference proteome</keyword>
<feature type="compositionally biased region" description="Low complexity" evidence="7">
    <location>
        <begin position="289"/>
        <end position="301"/>
    </location>
</feature>
<organism evidence="10 11">
    <name type="scientific">Cyclospora cayetanensis</name>
    <dbReference type="NCBI Taxonomy" id="88456"/>
    <lineage>
        <taxon>Eukaryota</taxon>
        <taxon>Sar</taxon>
        <taxon>Alveolata</taxon>
        <taxon>Apicomplexa</taxon>
        <taxon>Conoidasida</taxon>
        <taxon>Coccidia</taxon>
        <taxon>Eucoccidiorida</taxon>
        <taxon>Eimeriorina</taxon>
        <taxon>Eimeriidae</taxon>
        <taxon>Cyclospora</taxon>
    </lineage>
</organism>
<keyword evidence="5" id="KW-0968">Cytoplasmic vesicle</keyword>
<feature type="compositionally biased region" description="Basic and acidic residues" evidence="7">
    <location>
        <begin position="314"/>
        <end position="323"/>
    </location>
</feature>
<dbReference type="InterPro" id="IPR035969">
    <property type="entry name" value="Rab-GAP_TBC_sf"/>
</dbReference>
<dbReference type="SUPFAM" id="SSF47923">
    <property type="entry name" value="Ypt/Rab-GAP domain of gyp1p"/>
    <property type="match status" value="1"/>
</dbReference>
<feature type="region of interest" description="Disordered" evidence="7">
    <location>
        <begin position="214"/>
        <end position="275"/>
    </location>
</feature>
<dbReference type="PANTHER" id="PTHR23354">
    <property type="entry name" value="NUCLEOLAR PROTEIN 7/ESTROGEN RECEPTOR COACTIVATOR-RELATED"/>
    <property type="match status" value="1"/>
</dbReference>
<evidence type="ECO:0000256" key="3">
    <source>
        <dbReference type="ARBA" id="ARBA00023018"/>
    </source>
</evidence>
<dbReference type="EMBL" id="JROU02001948">
    <property type="protein sequence ID" value="OEH74740.1"/>
    <property type="molecule type" value="Genomic_DNA"/>
</dbReference>
<dbReference type="Gene3D" id="1.10.472.80">
    <property type="entry name" value="Ypt/Rab-GAP domain of gyp1p, domain 3"/>
    <property type="match status" value="1"/>
</dbReference>
<evidence type="ECO:0000256" key="2">
    <source>
        <dbReference type="ARBA" id="ARBA00004184"/>
    </source>
</evidence>
<feature type="region of interest" description="Disordered" evidence="7">
    <location>
        <begin position="397"/>
        <end position="457"/>
    </location>
</feature>
<feature type="compositionally biased region" description="Low complexity" evidence="7">
    <location>
        <begin position="346"/>
        <end position="360"/>
    </location>
</feature>
<dbReference type="VEuPathDB" id="ToxoDB:LOC34621343"/>
<gene>
    <name evidence="10" type="ORF">cyc_04882</name>
</gene>
<dbReference type="SMART" id="SM00584">
    <property type="entry name" value="TLDc"/>
    <property type="match status" value="1"/>
</dbReference>
<feature type="compositionally biased region" description="Polar residues" evidence="7">
    <location>
        <begin position="438"/>
        <end position="456"/>
    </location>
</feature>
<comment type="subcellular location">
    <subcellularLocation>
        <location evidence="1">Cytoplasmic vesicle membrane</location>
    </subcellularLocation>
    <subcellularLocation>
        <location evidence="2">Endomembrane system</location>
        <topology evidence="2">Peripheral membrane protein</topology>
    </subcellularLocation>
    <subcellularLocation>
        <location evidence="6">Synapse</location>
    </subcellularLocation>
</comment>
<evidence type="ECO:0000256" key="6">
    <source>
        <dbReference type="ARBA" id="ARBA00034103"/>
    </source>
</evidence>
<dbReference type="PROSITE" id="PS51886">
    <property type="entry name" value="TLDC"/>
    <property type="match status" value="1"/>
</dbReference>
<dbReference type="GO" id="GO:0030659">
    <property type="term" value="C:cytoplasmic vesicle membrane"/>
    <property type="evidence" value="ECO:0007669"/>
    <property type="project" value="UniProtKB-SubCell"/>
</dbReference>
<feature type="domain" description="TLDc" evidence="9">
    <location>
        <begin position="1275"/>
        <end position="1502"/>
    </location>
</feature>
<evidence type="ECO:0000256" key="8">
    <source>
        <dbReference type="SAM" id="Phobius"/>
    </source>
</evidence>
<feature type="compositionally biased region" description="Polar residues" evidence="7">
    <location>
        <begin position="418"/>
        <end position="429"/>
    </location>
</feature>
<keyword evidence="8" id="KW-0812">Transmembrane</keyword>
<feature type="region of interest" description="Disordered" evidence="7">
    <location>
        <begin position="955"/>
        <end position="987"/>
    </location>
</feature>
<keyword evidence="4 8" id="KW-0472">Membrane</keyword>
<feature type="transmembrane region" description="Helical" evidence="8">
    <location>
        <begin position="1399"/>
        <end position="1420"/>
    </location>
</feature>
<feature type="compositionally biased region" description="Polar residues" evidence="7">
    <location>
        <begin position="397"/>
        <end position="409"/>
    </location>
</feature>
<accession>A0A1D3CU69</accession>
<evidence type="ECO:0000256" key="5">
    <source>
        <dbReference type="ARBA" id="ARBA00023329"/>
    </source>
</evidence>
<feature type="region of interest" description="Disordered" evidence="7">
    <location>
        <begin position="721"/>
        <end position="744"/>
    </location>
</feature>
<comment type="caution">
    <text evidence="10">The sequence shown here is derived from an EMBL/GenBank/DDBJ whole genome shotgun (WGS) entry which is preliminary data.</text>
</comment>
<dbReference type="Pfam" id="PF07534">
    <property type="entry name" value="TLD"/>
    <property type="match status" value="2"/>
</dbReference>
<feature type="region of interest" description="Disordered" evidence="7">
    <location>
        <begin position="99"/>
        <end position="119"/>
    </location>
</feature>
<dbReference type="Pfam" id="PF00566">
    <property type="entry name" value="RabGAP-TBC"/>
    <property type="match status" value="1"/>
</dbReference>
<feature type="compositionally biased region" description="Basic residues" evidence="7">
    <location>
        <begin position="326"/>
        <end position="336"/>
    </location>
</feature>
<proteinExistence type="predicted"/>
<evidence type="ECO:0000256" key="1">
    <source>
        <dbReference type="ARBA" id="ARBA00004156"/>
    </source>
</evidence>
<evidence type="ECO:0000313" key="10">
    <source>
        <dbReference type="EMBL" id="OEH74740.1"/>
    </source>
</evidence>
<evidence type="ECO:0000256" key="7">
    <source>
        <dbReference type="SAM" id="MobiDB-lite"/>
    </source>
</evidence>